<organism evidence="1 2">
    <name type="scientific">Paraburkholderia metrosideri</name>
    <dbReference type="NCBI Taxonomy" id="580937"/>
    <lineage>
        <taxon>Bacteria</taxon>
        <taxon>Pseudomonadati</taxon>
        <taxon>Pseudomonadota</taxon>
        <taxon>Betaproteobacteria</taxon>
        <taxon>Burkholderiales</taxon>
        <taxon>Burkholderiaceae</taxon>
        <taxon>Paraburkholderia</taxon>
    </lineage>
</organism>
<dbReference type="RefSeq" id="WP_408335065.1">
    <property type="nucleotide sequence ID" value="NZ_JAQQCF010000006.1"/>
</dbReference>
<protein>
    <submittedName>
        <fullName evidence="1">DUF2917 domain-containing protein</fullName>
    </submittedName>
</protein>
<evidence type="ECO:0000313" key="2">
    <source>
        <dbReference type="Proteomes" id="UP001629432"/>
    </source>
</evidence>
<comment type="caution">
    <text evidence="1">The sequence shown here is derived from an EMBL/GenBank/DDBJ whole genome shotgun (WGS) entry which is preliminary data.</text>
</comment>
<dbReference type="InterPro" id="IPR021317">
    <property type="entry name" value="DUF2917"/>
</dbReference>
<proteinExistence type="predicted"/>
<dbReference type="Proteomes" id="UP001629432">
    <property type="component" value="Unassembled WGS sequence"/>
</dbReference>
<name>A0ABW9DS56_9BURK</name>
<dbReference type="Pfam" id="PF11142">
    <property type="entry name" value="DUF2917"/>
    <property type="match status" value="1"/>
</dbReference>
<keyword evidence="2" id="KW-1185">Reference proteome</keyword>
<reference evidence="1 2" key="1">
    <citation type="journal article" date="2024" name="Chem. Sci.">
        <title>Discovery of megapolipeptins by genome mining of a Burkholderiales bacteria collection.</title>
        <authorList>
            <person name="Paulo B.S."/>
            <person name="Recchia M.J.J."/>
            <person name="Lee S."/>
            <person name="Fergusson C.H."/>
            <person name="Romanowski S.B."/>
            <person name="Hernandez A."/>
            <person name="Krull N."/>
            <person name="Liu D.Y."/>
            <person name="Cavanagh H."/>
            <person name="Bos A."/>
            <person name="Gray C.A."/>
            <person name="Murphy B.T."/>
            <person name="Linington R.G."/>
            <person name="Eustaquio A.S."/>
        </authorList>
    </citation>
    <scope>NUCLEOTIDE SEQUENCE [LARGE SCALE GENOMIC DNA]</scope>
    <source>
        <strain evidence="1 2">RL17-338-BIC-A</strain>
    </source>
</reference>
<accession>A0ABW9DS56</accession>
<evidence type="ECO:0000313" key="1">
    <source>
        <dbReference type="EMBL" id="MFM0636846.1"/>
    </source>
</evidence>
<dbReference type="EMBL" id="JAQQCF010000006">
    <property type="protein sequence ID" value="MFM0636846.1"/>
    <property type="molecule type" value="Genomic_DNA"/>
</dbReference>
<gene>
    <name evidence="1" type="ORF">PQQ63_09085</name>
</gene>
<sequence length="126" mass="14460">MDQASPQCMDDDPSLSAYQQDEHLPKVVVHFSVVPGATLTWRVDADSTLRVQGARLWLTRINSPYDHWLEPGNEFRLRRRERVWLSTDSERAARVSLSYALPVRPGLIRRWPGRLAWLGLEAPAAR</sequence>